<dbReference type="InterPro" id="IPR013083">
    <property type="entry name" value="Znf_RING/FYVE/PHD"/>
</dbReference>
<dbReference type="Proteomes" id="UP000253790">
    <property type="component" value="Chromosome"/>
</dbReference>
<name>A0A345NLM8_9MICO</name>
<dbReference type="OrthoDB" id="57886at2"/>
<dbReference type="GO" id="GO:0008270">
    <property type="term" value="F:zinc ion binding"/>
    <property type="evidence" value="ECO:0007669"/>
    <property type="project" value="InterPro"/>
</dbReference>
<dbReference type="EMBL" id="CP031229">
    <property type="protein sequence ID" value="AXH95936.1"/>
    <property type="molecule type" value="Genomic_DNA"/>
</dbReference>
<sequence>MAIGCTHLDQVKDVRPSAQGCEDCLRTGDRWVHLRICMTCGHVGCCDSSPNRHATAHFHATTHPLVRSFEPGEDWWWCYADELAFEVPDAPKAPSHA</sequence>
<evidence type="ECO:0000313" key="2">
    <source>
        <dbReference type="EMBL" id="AXH95936.1"/>
    </source>
</evidence>
<dbReference type="Pfam" id="PF02148">
    <property type="entry name" value="zf-UBP"/>
    <property type="match status" value="1"/>
</dbReference>
<gene>
    <name evidence="2" type="ORF">DV701_07165</name>
</gene>
<dbReference type="SUPFAM" id="SSF57850">
    <property type="entry name" value="RING/U-box"/>
    <property type="match status" value="1"/>
</dbReference>
<dbReference type="Gene3D" id="3.30.40.10">
    <property type="entry name" value="Zinc/RING finger domain, C3HC4 (zinc finger)"/>
    <property type="match status" value="1"/>
</dbReference>
<dbReference type="RefSeq" id="WP_114927701.1">
    <property type="nucleotide sequence ID" value="NZ_CP031229.1"/>
</dbReference>
<proteinExistence type="predicted"/>
<accession>A0A345NLM8</accession>
<organism evidence="2 3">
    <name type="scientific">Ornithinimicrobium avium</name>
    <dbReference type="NCBI Taxonomy" id="2283195"/>
    <lineage>
        <taxon>Bacteria</taxon>
        <taxon>Bacillati</taxon>
        <taxon>Actinomycetota</taxon>
        <taxon>Actinomycetes</taxon>
        <taxon>Micrococcales</taxon>
        <taxon>Ornithinimicrobiaceae</taxon>
        <taxon>Ornithinimicrobium</taxon>
    </lineage>
</organism>
<protein>
    <recommendedName>
        <fullName evidence="1">UBP-type domain-containing protein</fullName>
    </recommendedName>
</protein>
<reference evidence="2 3" key="1">
    <citation type="submission" date="2018-07" db="EMBL/GenBank/DDBJ databases">
        <title>Complete genome sequencing of Ornithinimicrobium sp. AMA3305.</title>
        <authorList>
            <person name="Bae J.-W."/>
        </authorList>
    </citation>
    <scope>NUCLEOTIDE SEQUENCE [LARGE SCALE GENOMIC DNA]</scope>
    <source>
        <strain evidence="2 3">AMA3305</strain>
    </source>
</reference>
<feature type="domain" description="UBP-type" evidence="1">
    <location>
        <begin position="3"/>
        <end position="97"/>
    </location>
</feature>
<dbReference type="PROSITE" id="PS50271">
    <property type="entry name" value="ZF_UBP"/>
    <property type="match status" value="1"/>
</dbReference>
<keyword evidence="3" id="KW-1185">Reference proteome</keyword>
<evidence type="ECO:0000313" key="3">
    <source>
        <dbReference type="Proteomes" id="UP000253790"/>
    </source>
</evidence>
<dbReference type="InterPro" id="IPR001607">
    <property type="entry name" value="Znf_UBP"/>
</dbReference>
<dbReference type="AlphaFoldDB" id="A0A345NLM8"/>
<dbReference type="KEGG" id="orn:DV701_07165"/>
<evidence type="ECO:0000259" key="1">
    <source>
        <dbReference type="PROSITE" id="PS50271"/>
    </source>
</evidence>